<accession>A0A8B8BIT1</accession>
<keyword evidence="1" id="KW-0812">Transmembrane</keyword>
<dbReference type="GeneID" id="111110892"/>
<keyword evidence="1" id="KW-1133">Transmembrane helix</keyword>
<evidence type="ECO:0000313" key="2">
    <source>
        <dbReference type="Proteomes" id="UP000694844"/>
    </source>
</evidence>
<dbReference type="Gene3D" id="2.170.300.10">
    <property type="entry name" value="Tie2 ligand-binding domain superfamily"/>
    <property type="match status" value="1"/>
</dbReference>
<dbReference type="RefSeq" id="XP_022303262.1">
    <property type="nucleotide sequence ID" value="XM_022447554.1"/>
</dbReference>
<organism evidence="2 3">
    <name type="scientific">Crassostrea virginica</name>
    <name type="common">Eastern oyster</name>
    <dbReference type="NCBI Taxonomy" id="6565"/>
    <lineage>
        <taxon>Eukaryota</taxon>
        <taxon>Metazoa</taxon>
        <taxon>Spiralia</taxon>
        <taxon>Lophotrochozoa</taxon>
        <taxon>Mollusca</taxon>
        <taxon>Bivalvia</taxon>
        <taxon>Autobranchia</taxon>
        <taxon>Pteriomorphia</taxon>
        <taxon>Ostreida</taxon>
        <taxon>Ostreoidea</taxon>
        <taxon>Ostreidae</taxon>
        <taxon>Crassostrea</taxon>
    </lineage>
</organism>
<feature type="transmembrane region" description="Helical" evidence="1">
    <location>
        <begin position="127"/>
        <end position="146"/>
    </location>
</feature>
<dbReference type="AlphaFoldDB" id="A0A8B8BIT1"/>
<sequence length="177" mass="20048">MLISTYQNFIFKIAFIASIFYFVKVKSTEKCNQNQILDELTNKCIDCPAGFYGPRCNVTCPFPNFGQDCLSICTCIKDQCNYIYGCKIGSGVGKDIFENYIKSGFQTTPPNSSTTKTKNDFKSRTRVLISVAGTFISSLLVVALGFQLRSRLFCRKGQNHQQQMVCEEENIYAEIRK</sequence>
<evidence type="ECO:0000256" key="1">
    <source>
        <dbReference type="SAM" id="Phobius"/>
    </source>
</evidence>
<gene>
    <name evidence="3" type="primary">LOC111110892</name>
</gene>
<proteinExistence type="predicted"/>
<name>A0A8B8BIT1_CRAVI</name>
<keyword evidence="2" id="KW-1185">Reference proteome</keyword>
<feature type="transmembrane region" description="Helical" evidence="1">
    <location>
        <begin position="6"/>
        <end position="23"/>
    </location>
</feature>
<reference evidence="3" key="1">
    <citation type="submission" date="2025-08" db="UniProtKB">
        <authorList>
            <consortium name="RefSeq"/>
        </authorList>
    </citation>
    <scope>IDENTIFICATION</scope>
    <source>
        <tissue evidence="3">Whole sample</tissue>
    </source>
</reference>
<protein>
    <submittedName>
        <fullName evidence="3">Uncharacterized protein LOC111110892</fullName>
    </submittedName>
</protein>
<evidence type="ECO:0000313" key="3">
    <source>
        <dbReference type="RefSeq" id="XP_022303262.1"/>
    </source>
</evidence>
<dbReference type="Proteomes" id="UP000694844">
    <property type="component" value="Chromosome 9"/>
</dbReference>
<dbReference type="KEGG" id="cvn:111110892"/>
<keyword evidence="1" id="KW-0472">Membrane</keyword>
<dbReference type="OrthoDB" id="6203647at2759"/>